<proteinExistence type="predicted"/>
<evidence type="ECO:0000256" key="1">
    <source>
        <dbReference type="SAM" id="SignalP"/>
    </source>
</evidence>
<dbReference type="RefSeq" id="WP_111356204.1">
    <property type="nucleotide sequence ID" value="NZ_NHSK01000077.1"/>
</dbReference>
<dbReference type="PROSITE" id="PS51257">
    <property type="entry name" value="PROKAR_LIPOPROTEIN"/>
    <property type="match status" value="1"/>
</dbReference>
<evidence type="ECO:0008006" key="4">
    <source>
        <dbReference type="Google" id="ProtNLM"/>
    </source>
</evidence>
<accession>A0A327KQF9</accession>
<dbReference type="EMBL" id="NPEU01000039">
    <property type="protein sequence ID" value="RAI40517.1"/>
    <property type="molecule type" value="Genomic_DNA"/>
</dbReference>
<comment type="caution">
    <text evidence="2">The sequence shown here is derived from an EMBL/GenBank/DDBJ whole genome shotgun (WGS) entry which is preliminary data.</text>
</comment>
<sequence length="78" mass="8417">MRNAVGLLCAVAIGLTATACTRSTSPVGQVVASASPGEMLRDELAARRERRPACEQQAREHAFTPSQRASFVWTCVNR</sequence>
<evidence type="ECO:0000313" key="3">
    <source>
        <dbReference type="Proteomes" id="UP000248863"/>
    </source>
</evidence>
<gene>
    <name evidence="2" type="ORF">CH338_05890</name>
</gene>
<reference evidence="2 3" key="1">
    <citation type="submission" date="2017-07" db="EMBL/GenBank/DDBJ databases">
        <title>Draft Genome Sequences of Select Purple Nonsulfur Bacteria.</title>
        <authorList>
            <person name="Lasarre B."/>
            <person name="Mckinlay J.B."/>
        </authorList>
    </citation>
    <scope>NUCLEOTIDE SEQUENCE [LARGE SCALE GENOMIC DNA]</scope>
    <source>
        <strain evidence="2 3">DSM 11907</strain>
    </source>
</reference>
<feature type="chain" id="PRO_5016345239" description="Entry exclusion lipoprotein TrbK" evidence="1">
    <location>
        <begin position="20"/>
        <end position="78"/>
    </location>
</feature>
<evidence type="ECO:0000313" key="2">
    <source>
        <dbReference type="EMBL" id="RAI40517.1"/>
    </source>
</evidence>
<name>A0A327KQF9_9BRAD</name>
<keyword evidence="1" id="KW-0732">Signal</keyword>
<dbReference type="AlphaFoldDB" id="A0A327KQF9"/>
<keyword evidence="3" id="KW-1185">Reference proteome</keyword>
<protein>
    <recommendedName>
        <fullName evidence="4">Entry exclusion lipoprotein TrbK</fullName>
    </recommendedName>
</protein>
<dbReference type="Proteomes" id="UP000248863">
    <property type="component" value="Unassembled WGS sequence"/>
</dbReference>
<organism evidence="2 3">
    <name type="scientific">Rhodoplanes elegans</name>
    <dbReference type="NCBI Taxonomy" id="29408"/>
    <lineage>
        <taxon>Bacteria</taxon>
        <taxon>Pseudomonadati</taxon>
        <taxon>Pseudomonadota</taxon>
        <taxon>Alphaproteobacteria</taxon>
        <taxon>Hyphomicrobiales</taxon>
        <taxon>Nitrobacteraceae</taxon>
        <taxon>Rhodoplanes</taxon>
    </lineage>
</organism>
<feature type="signal peptide" evidence="1">
    <location>
        <begin position="1"/>
        <end position="19"/>
    </location>
</feature>